<dbReference type="Proteomes" id="UP000035086">
    <property type="component" value="Chromosome"/>
</dbReference>
<evidence type="ECO:0000313" key="3">
    <source>
        <dbReference type="Proteomes" id="UP000035086"/>
    </source>
</evidence>
<accession>A0ABM5S2G5</accession>
<dbReference type="EMBL" id="CP010310">
    <property type="protein sequence ID" value="AJC21931.1"/>
    <property type="molecule type" value="Genomic_DNA"/>
</dbReference>
<name>A0ABM5S2G5_PANPU</name>
<sequence length="113" mass="11909">MPAGGASGASAKWIDREKENRRNTGQNAWQSERDTAPAVRGGCVARRAAGQRGIRLAKNALGAAKGTASVSASVIARSMARGAAQYFVTLFVTVDPALLETFPSRAGVRRHWG</sequence>
<evidence type="ECO:0000256" key="1">
    <source>
        <dbReference type="SAM" id="MobiDB-lite"/>
    </source>
</evidence>
<keyword evidence="3" id="KW-1185">Reference proteome</keyword>
<gene>
    <name evidence="2" type="ORF">RO07_18170</name>
</gene>
<reference evidence="2" key="1">
    <citation type="submission" date="2016-11" db="EMBL/GenBank/DDBJ databases">
        <title>Complete Genome Sequencing of Pandoraea pulmonicola DSM 16583.</title>
        <authorList>
            <person name="Chan K.-G."/>
        </authorList>
    </citation>
    <scope>NUCLEOTIDE SEQUENCE</scope>
    <source>
        <strain evidence="2">DSM 16583</strain>
    </source>
</reference>
<protein>
    <submittedName>
        <fullName evidence="2">Uncharacterized protein</fullName>
    </submittedName>
</protein>
<feature type="region of interest" description="Disordered" evidence="1">
    <location>
        <begin position="1"/>
        <end position="37"/>
    </location>
</feature>
<proteinExistence type="predicted"/>
<organism evidence="2 3">
    <name type="scientific">Pandoraea pulmonicola</name>
    <dbReference type="NCBI Taxonomy" id="93221"/>
    <lineage>
        <taxon>Bacteria</taxon>
        <taxon>Pseudomonadati</taxon>
        <taxon>Pseudomonadota</taxon>
        <taxon>Betaproteobacteria</taxon>
        <taxon>Burkholderiales</taxon>
        <taxon>Burkholderiaceae</taxon>
        <taxon>Pandoraea</taxon>
    </lineage>
</organism>
<evidence type="ECO:0000313" key="2">
    <source>
        <dbReference type="EMBL" id="AJC21931.1"/>
    </source>
</evidence>
<feature type="compositionally biased region" description="Basic and acidic residues" evidence="1">
    <location>
        <begin position="13"/>
        <end position="22"/>
    </location>
</feature>